<organism evidence="1 2">
    <name type="scientific">Geoalkalibacter halelectricus</name>
    <dbReference type="NCBI Taxonomy" id="2847045"/>
    <lineage>
        <taxon>Bacteria</taxon>
        <taxon>Pseudomonadati</taxon>
        <taxon>Thermodesulfobacteriota</taxon>
        <taxon>Desulfuromonadia</taxon>
        <taxon>Desulfuromonadales</taxon>
        <taxon>Geoalkalibacteraceae</taxon>
        <taxon>Geoalkalibacter</taxon>
    </lineage>
</organism>
<gene>
    <name evidence="1" type="ORF">L9S41_11990</name>
</gene>
<sequence length="119" mass="13248">MKPKFTAGRNIAIKIPPHEYAATVHFYADILGLARISEFAPDIVFDFNGKNLWLDKVDGLSQAETWLEVCADDLSAAAGYLDAQGVVRRDEIEKLPEGFEGFWITNAAGIIHLVSRQRD</sequence>
<protein>
    <recommendedName>
        <fullName evidence="3">VOC domain-containing protein</fullName>
    </recommendedName>
</protein>
<evidence type="ECO:0000313" key="2">
    <source>
        <dbReference type="Proteomes" id="UP001060414"/>
    </source>
</evidence>
<dbReference type="EMBL" id="CP092109">
    <property type="protein sequence ID" value="UWZ78404.1"/>
    <property type="molecule type" value="Genomic_DNA"/>
</dbReference>
<proteinExistence type="predicted"/>
<dbReference type="InterPro" id="IPR029068">
    <property type="entry name" value="Glyas_Bleomycin-R_OHBP_Dase"/>
</dbReference>
<dbReference type="Gene3D" id="3.10.180.10">
    <property type="entry name" value="2,3-Dihydroxybiphenyl 1,2-Dioxygenase, domain 1"/>
    <property type="match status" value="1"/>
</dbReference>
<evidence type="ECO:0008006" key="3">
    <source>
        <dbReference type="Google" id="ProtNLM"/>
    </source>
</evidence>
<name>A0ABY5ZIW8_9BACT</name>
<dbReference type="Proteomes" id="UP001060414">
    <property type="component" value="Chromosome"/>
</dbReference>
<dbReference type="RefSeq" id="WP_260746756.1">
    <property type="nucleotide sequence ID" value="NZ_CP092109.1"/>
</dbReference>
<accession>A0ABY5ZIW8</accession>
<reference evidence="1" key="1">
    <citation type="journal article" date="2022" name="Environ. Microbiol.">
        <title>Geoalkalibacter halelectricus SAP #1 sp. nov. possessing extracellular electron transfer and mineral#reducing capabilities from a haloalkaline environment.</title>
        <authorList>
            <person name="Yadav S."/>
            <person name="Singh R."/>
            <person name="Sundharam S.S."/>
            <person name="Chaudhary S."/>
            <person name="Krishnamurthi S."/>
            <person name="Patil S.A."/>
        </authorList>
    </citation>
    <scope>NUCLEOTIDE SEQUENCE</scope>
    <source>
        <strain evidence="1">SAP-1</strain>
    </source>
</reference>
<evidence type="ECO:0000313" key="1">
    <source>
        <dbReference type="EMBL" id="UWZ78404.1"/>
    </source>
</evidence>
<dbReference type="SUPFAM" id="SSF54593">
    <property type="entry name" value="Glyoxalase/Bleomycin resistance protein/Dihydroxybiphenyl dioxygenase"/>
    <property type="match status" value="1"/>
</dbReference>
<keyword evidence="2" id="KW-1185">Reference proteome</keyword>